<feature type="domain" description="SbsA Ig-like" evidence="2">
    <location>
        <begin position="312"/>
        <end position="412"/>
    </location>
</feature>
<dbReference type="Gene3D" id="2.60.40.1220">
    <property type="match status" value="1"/>
</dbReference>
<evidence type="ECO:0000313" key="3">
    <source>
        <dbReference type="EMBL" id="HHJ51899.1"/>
    </source>
</evidence>
<evidence type="ECO:0000256" key="1">
    <source>
        <dbReference type="ARBA" id="ARBA00022729"/>
    </source>
</evidence>
<gene>
    <name evidence="3" type="ORF">ENJ89_01780</name>
</gene>
<sequence>MKQVFLVFFTMILFFSCQREINVSLTKEPGSVTGQVRPESVLAKVGLYQGDLIAETETQSGIFRFDRVSPGTYRLIARAEGFSQTEISGIRVEDGETHDVGTLELAQLPWPLLTVQPYDRQKNVPVYKGYKTLQKRIIILSFSQLMDEESLRKGFFIHPQVADLEITPHVWMAANRYEYYFGGEFDFNTEYTFGLDTTVQTVSGEKLEFPFSATFTTERFGLADANFHYDPETNGGSVSLSFNGLLTATAASHISLPAGIPFYTQQKYTSRIYVLPSVSWPSDSSITVTIDKDLAEIGGQTLGKDTTFTFRTAPLQVVGTLPHQGEQFVDQDESVTIRFNNVLDQSSLESNISISPAVPFTSTLSVSQGKSALLVTPDTLYANTEYTVKIGSGIKDFFGVGLSQEFNLTFKTK</sequence>
<dbReference type="SUPFAM" id="SSF49452">
    <property type="entry name" value="Starch-binding domain-like"/>
    <property type="match status" value="1"/>
</dbReference>
<dbReference type="InterPro" id="IPR014755">
    <property type="entry name" value="Cu-Rt/internalin_Ig-like"/>
</dbReference>
<accession>A0A7V5UE70</accession>
<name>A0A7V5UE70_CALAY</name>
<dbReference type="Proteomes" id="UP000886124">
    <property type="component" value="Unassembled WGS sequence"/>
</dbReference>
<evidence type="ECO:0000259" key="2">
    <source>
        <dbReference type="Pfam" id="PF13205"/>
    </source>
</evidence>
<keyword evidence="1" id="KW-0732">Signal</keyword>
<protein>
    <recommendedName>
        <fullName evidence="2">SbsA Ig-like domain-containing protein</fullName>
    </recommendedName>
</protein>
<dbReference type="Gene3D" id="2.60.40.1120">
    <property type="entry name" value="Carboxypeptidase-like, regulatory domain"/>
    <property type="match status" value="1"/>
</dbReference>
<proteinExistence type="predicted"/>
<dbReference type="EMBL" id="DROD01000129">
    <property type="protein sequence ID" value="HHJ51899.1"/>
    <property type="molecule type" value="Genomic_DNA"/>
</dbReference>
<dbReference type="InterPro" id="IPR032812">
    <property type="entry name" value="SbsA_Ig"/>
</dbReference>
<dbReference type="GO" id="GO:0030246">
    <property type="term" value="F:carbohydrate binding"/>
    <property type="evidence" value="ECO:0007669"/>
    <property type="project" value="InterPro"/>
</dbReference>
<reference evidence="3" key="1">
    <citation type="journal article" date="2020" name="mSystems">
        <title>Genome- and Community-Level Interaction Insights into Carbon Utilization and Element Cycling Functions of Hydrothermarchaeota in Hydrothermal Sediment.</title>
        <authorList>
            <person name="Zhou Z."/>
            <person name="Liu Y."/>
            <person name="Xu W."/>
            <person name="Pan J."/>
            <person name="Luo Z.H."/>
            <person name="Li M."/>
        </authorList>
    </citation>
    <scope>NUCLEOTIDE SEQUENCE [LARGE SCALE GENOMIC DNA]</scope>
    <source>
        <strain evidence="3">HyVt-527</strain>
    </source>
</reference>
<comment type="caution">
    <text evidence="3">The sequence shown here is derived from an EMBL/GenBank/DDBJ whole genome shotgun (WGS) entry which is preliminary data.</text>
</comment>
<organism evidence="3">
    <name type="scientific">Caldithrix abyssi</name>
    <dbReference type="NCBI Taxonomy" id="187145"/>
    <lineage>
        <taxon>Bacteria</taxon>
        <taxon>Pseudomonadati</taxon>
        <taxon>Calditrichota</taxon>
        <taxon>Calditrichia</taxon>
        <taxon>Calditrichales</taxon>
        <taxon>Calditrichaceae</taxon>
        <taxon>Caldithrix</taxon>
    </lineage>
</organism>
<dbReference type="Pfam" id="PF13205">
    <property type="entry name" value="Big_5"/>
    <property type="match status" value="1"/>
</dbReference>
<dbReference type="PROSITE" id="PS51257">
    <property type="entry name" value="PROKAR_LIPOPROTEIN"/>
    <property type="match status" value="1"/>
</dbReference>
<dbReference type="AlphaFoldDB" id="A0A7V5UE70"/>
<dbReference type="InterPro" id="IPR013784">
    <property type="entry name" value="Carb-bd-like_fold"/>
</dbReference>